<comment type="caution">
    <text evidence="1">The sequence shown here is derived from an EMBL/GenBank/DDBJ whole genome shotgun (WGS) entry which is preliminary data.</text>
</comment>
<keyword evidence="2" id="KW-1185">Reference proteome</keyword>
<accession>A0A1B8HKP6</accession>
<evidence type="ECO:0000313" key="2">
    <source>
        <dbReference type="Proteomes" id="UP000092377"/>
    </source>
</evidence>
<organism evidence="1 2">
    <name type="scientific">Morganella psychrotolerans</name>
    <dbReference type="NCBI Taxonomy" id="368603"/>
    <lineage>
        <taxon>Bacteria</taxon>
        <taxon>Pseudomonadati</taxon>
        <taxon>Pseudomonadota</taxon>
        <taxon>Gammaproteobacteria</taxon>
        <taxon>Enterobacterales</taxon>
        <taxon>Morganellaceae</taxon>
        <taxon>Morganella</taxon>
    </lineage>
</organism>
<dbReference type="RefSeq" id="WP_067401913.1">
    <property type="nucleotide sequence ID" value="NZ_LZEY01000017.1"/>
</dbReference>
<name>A0A1B8HKP6_9GAMM</name>
<dbReference type="NCBIfam" id="NF040662">
    <property type="entry name" value="attach_TipJ_rel"/>
    <property type="match status" value="1"/>
</dbReference>
<sequence length="826" mass="92097">MNTAVIEVERIPGVSRERVGVSAGVVFSHWLTGNVLHHDVAVRVNGKWLTDDDSIDFQLSAGDLIQVFDRPKGGLGGLIGTILNPLEHLNPIKFTQKVLSSLMPMPNAATGISSKTSANNSVKEQTNIARNGEARPDNYGQIRSFPDLIQQSAFEYINNEKYITELLNFGLGRYSVSSIRYSESNLGAMAGASSVVYQAGTVIPEITEVYQFDDIDGQELPGPNESDEIPKETASTNRIVEGEIAGGEAKVKIVKNPDFDYFFDLTLPHNVTIELNITYKTVSGNATEDIRISAVMYRVEETDDGAATNPEQYYTFYFRELSGRPVPADSVVNSTKFVIHDNEFLTVGPFFAPLPGEQLWVHLNANLGDGDYANADITYWKLDDDNNEIAWSRRTTRGGFPEAGKTDYYAKTIKITPATGAGRYAIQLTRVENSNDHSVLKIESCHMVNLRENVIYENDTIARVSVLSTKNATRSRDRKYNALITRHVISYDAASRKVDYRIRPSRRFADSVLHTWLMMGKQPEATIDIHGLYVIQHEIDATDERLGRFDYTFDDDDTSLGARISTICDAANVVSFWDNGILSFALDKKRDRAVTVLNRSNMSDDNFSLSYNMTLPGGFDGVEVKYRNPVTNKQDYVRYRITGSGMEKGEPNKAKKFDMLYLRDRFPADFRARRECLRLIHSNISARATTLADGEWMNVGDMVKFADILDINQQSGSITGRSGNRFETSERVKFDGEMFVVVTDALGNATAEYPAQQLDDTEFGFTADIPGVEVAVYDGVAVQSPSRYIIAGHMEMDAMEFVVTEKKTSGSKTAISLAEYSDLIYQ</sequence>
<dbReference type="Proteomes" id="UP000092377">
    <property type="component" value="Unassembled WGS sequence"/>
</dbReference>
<proteinExistence type="predicted"/>
<reference evidence="2" key="1">
    <citation type="submission" date="2016-06" db="EMBL/GenBank/DDBJ databases">
        <authorList>
            <person name="Butler K."/>
        </authorList>
    </citation>
    <scope>NUCLEOTIDE SEQUENCE [LARGE SCALE GENOMIC DNA]</scope>
    <source>
        <strain evidence="2">GCSL-Mp20</strain>
    </source>
</reference>
<dbReference type="AlphaFoldDB" id="A0A1B8HKP6"/>
<dbReference type="EMBL" id="LZEY01000017">
    <property type="protein sequence ID" value="OBU09891.1"/>
    <property type="molecule type" value="Genomic_DNA"/>
</dbReference>
<protein>
    <submittedName>
        <fullName evidence="1">Phage tail protein</fullName>
    </submittedName>
</protein>
<evidence type="ECO:0000313" key="1">
    <source>
        <dbReference type="EMBL" id="OBU09891.1"/>
    </source>
</evidence>
<gene>
    <name evidence="1" type="ORF">AYY18_18955</name>
</gene>
<dbReference type="OrthoDB" id="6607538at2"/>